<dbReference type="KEGG" id="nik:F5I99_15360"/>
<evidence type="ECO:0000256" key="2">
    <source>
        <dbReference type="ARBA" id="ARBA00022723"/>
    </source>
</evidence>
<dbReference type="GO" id="GO:0020037">
    <property type="term" value="F:heme binding"/>
    <property type="evidence" value="ECO:0007669"/>
    <property type="project" value="InterPro"/>
</dbReference>
<dbReference type="InterPro" id="IPR010538">
    <property type="entry name" value="DHOR"/>
</dbReference>
<dbReference type="GO" id="GO:0009055">
    <property type="term" value="F:electron transfer activity"/>
    <property type="evidence" value="ECO:0007669"/>
    <property type="project" value="InterPro"/>
</dbReference>
<dbReference type="InterPro" id="IPR009056">
    <property type="entry name" value="Cyt_c-like_dom"/>
</dbReference>
<keyword evidence="8" id="KW-1185">Reference proteome</keyword>
<keyword evidence="3 4" id="KW-0408">Iron</keyword>
<dbReference type="SUPFAM" id="SSF46626">
    <property type="entry name" value="Cytochrome c"/>
    <property type="match status" value="1"/>
</dbReference>
<evidence type="ECO:0000256" key="5">
    <source>
        <dbReference type="SAM" id="SignalP"/>
    </source>
</evidence>
<dbReference type="AlphaFoldDB" id="A0A5J6LGI8"/>
<dbReference type="Gene3D" id="1.10.760.10">
    <property type="entry name" value="Cytochrome c-like domain"/>
    <property type="match status" value="1"/>
</dbReference>
<dbReference type="PANTHER" id="PTHR30600">
    <property type="entry name" value="CYTOCHROME C PEROXIDASE-RELATED"/>
    <property type="match status" value="1"/>
</dbReference>
<evidence type="ECO:0000256" key="4">
    <source>
        <dbReference type="PROSITE-ProRule" id="PRU00433"/>
    </source>
</evidence>
<name>A0A5J6LGI8_9GAMM</name>
<protein>
    <submittedName>
        <fullName evidence="7">C-type cytochrome</fullName>
    </submittedName>
</protein>
<feature type="chain" id="PRO_5023872853" evidence="5">
    <location>
        <begin position="29"/>
        <end position="481"/>
    </location>
</feature>
<feature type="domain" description="Cytochrome c" evidence="6">
    <location>
        <begin position="350"/>
        <end position="481"/>
    </location>
</feature>
<accession>A0A5J6LGI8</accession>
<dbReference type="Pfam" id="PF06537">
    <property type="entry name" value="DHOR"/>
    <property type="match status" value="1"/>
</dbReference>
<evidence type="ECO:0000259" key="6">
    <source>
        <dbReference type="PROSITE" id="PS51007"/>
    </source>
</evidence>
<reference evidence="7 8" key="1">
    <citation type="submission" date="2019-09" db="EMBL/GenBank/DDBJ databases">
        <title>Nitrincola iocasae sp. nov., a bacterium isolated from the sediment collected at a cold seep field in South China Sea.</title>
        <authorList>
            <person name="Zhang H."/>
            <person name="Wang H."/>
            <person name="Li C."/>
        </authorList>
    </citation>
    <scope>NUCLEOTIDE SEQUENCE [LARGE SCALE GENOMIC DNA]</scope>
    <source>
        <strain evidence="7 8">KXZD1103</strain>
    </source>
</reference>
<proteinExistence type="predicted"/>
<dbReference type="GO" id="GO:0046872">
    <property type="term" value="F:metal ion binding"/>
    <property type="evidence" value="ECO:0007669"/>
    <property type="project" value="UniProtKB-KW"/>
</dbReference>
<evidence type="ECO:0000256" key="1">
    <source>
        <dbReference type="ARBA" id="ARBA00022617"/>
    </source>
</evidence>
<dbReference type="EMBL" id="CP044222">
    <property type="protein sequence ID" value="QEW07760.1"/>
    <property type="molecule type" value="Genomic_DNA"/>
</dbReference>
<dbReference type="RefSeq" id="WP_151057499.1">
    <property type="nucleotide sequence ID" value="NZ_CP044222.1"/>
</dbReference>
<dbReference type="Proteomes" id="UP000325606">
    <property type="component" value="Chromosome"/>
</dbReference>
<evidence type="ECO:0000313" key="8">
    <source>
        <dbReference type="Proteomes" id="UP000325606"/>
    </source>
</evidence>
<sequence>MYQFRLNALGFSLLLVASTAANSTPAYPASELQPGGETTVQVPRNAKAFSHPSALLSDNEQMMFTLGRSLFKKIWVSAPASTKASDGLGPLFNSRSCLRCHTNNGRGHAPDTRQADYNAVSMLLRLSIPAATDQHSQALNSGQSGVIPEPTYGTQLQDFSIQGIPAEGRLNLSYDEIPFSFADGETLTLRNPSYSITDLNYGPLHPDTLFSARIAPQMIGLGLLEAISDEDILTGEDPDDLNNDGISGKANRVWDIDRQVTTIGRFGWKAGHPTIKQQNNSAFHEDIGISTRMYPAGSGGCTEQQTLCREAPDGNSPHLDNVEASDAVVSALELYIQHLAVPARSNNLEPAVTEGREQFYALGCNACHRPSYITAADAPEGRAKQKIWPYTDLLLHDMGEGLADHRPEFNADGREWRTPPLWGIGLTQATSGHTHFLHDGRARSLTEAILWHGGEALAARNSFTQLNKLQRDALIAFLESL</sequence>
<dbReference type="PROSITE" id="PS51007">
    <property type="entry name" value="CYTC"/>
    <property type="match status" value="1"/>
</dbReference>
<keyword evidence="5" id="KW-0732">Signal</keyword>
<evidence type="ECO:0000256" key="3">
    <source>
        <dbReference type="ARBA" id="ARBA00023004"/>
    </source>
</evidence>
<dbReference type="PIRSF" id="PIRSF028099">
    <property type="entry name" value="DUF1111"/>
    <property type="match status" value="1"/>
</dbReference>
<feature type="signal peptide" evidence="5">
    <location>
        <begin position="1"/>
        <end position="28"/>
    </location>
</feature>
<dbReference type="InterPro" id="IPR051395">
    <property type="entry name" value="Cytochrome_c_Peroxidase/MauG"/>
</dbReference>
<dbReference type="PANTHER" id="PTHR30600:SF4">
    <property type="entry name" value="CYTOCHROME C DOMAIN-CONTAINING PROTEIN"/>
    <property type="match status" value="1"/>
</dbReference>
<organism evidence="7 8">
    <name type="scientific">Nitrincola iocasae</name>
    <dbReference type="NCBI Taxonomy" id="2614693"/>
    <lineage>
        <taxon>Bacteria</taxon>
        <taxon>Pseudomonadati</taxon>
        <taxon>Pseudomonadota</taxon>
        <taxon>Gammaproteobacteria</taxon>
        <taxon>Oceanospirillales</taxon>
        <taxon>Oceanospirillaceae</taxon>
        <taxon>Nitrincola</taxon>
    </lineage>
</organism>
<keyword evidence="1 4" id="KW-0349">Heme</keyword>
<gene>
    <name evidence="7" type="ORF">F5I99_15360</name>
</gene>
<evidence type="ECO:0000313" key="7">
    <source>
        <dbReference type="EMBL" id="QEW07760.1"/>
    </source>
</evidence>
<dbReference type="InterPro" id="IPR036909">
    <property type="entry name" value="Cyt_c-like_dom_sf"/>
</dbReference>
<keyword evidence="2 4" id="KW-0479">Metal-binding</keyword>
<dbReference type="GO" id="GO:0004130">
    <property type="term" value="F:cytochrome-c peroxidase activity"/>
    <property type="evidence" value="ECO:0007669"/>
    <property type="project" value="TreeGrafter"/>
</dbReference>